<proteinExistence type="predicted"/>
<protein>
    <submittedName>
        <fullName evidence="3">Uncharacterized protein</fullName>
    </submittedName>
</protein>
<dbReference type="EMBL" id="KL585010">
    <property type="protein sequence ID" value="KEQ79063.1"/>
    <property type="molecule type" value="Genomic_DNA"/>
</dbReference>
<gene>
    <name evidence="3" type="ORF">M438DRAFT_359991</name>
</gene>
<evidence type="ECO:0000256" key="2">
    <source>
        <dbReference type="SAM" id="SignalP"/>
    </source>
</evidence>
<dbReference type="AlphaFoldDB" id="A0A074X0Y3"/>
<keyword evidence="4" id="KW-1185">Reference proteome</keyword>
<dbReference type="Proteomes" id="UP000030706">
    <property type="component" value="Unassembled WGS sequence"/>
</dbReference>
<dbReference type="HOGENOM" id="CLU_860469_0_0_1"/>
<feature type="compositionally biased region" description="Basic and acidic residues" evidence="1">
    <location>
        <begin position="310"/>
        <end position="323"/>
    </location>
</feature>
<evidence type="ECO:0000256" key="1">
    <source>
        <dbReference type="SAM" id="MobiDB-lite"/>
    </source>
</evidence>
<reference evidence="3 4" key="1">
    <citation type="journal article" date="2014" name="BMC Genomics">
        <title>Genome sequencing of four Aureobasidium pullulans varieties: biotechnological potential, stress tolerance, and description of new species.</title>
        <authorList>
            <person name="Gostin Ar C."/>
            <person name="Ohm R.A."/>
            <person name="Kogej T."/>
            <person name="Sonjak S."/>
            <person name="Turk M."/>
            <person name="Zajc J."/>
            <person name="Zalar P."/>
            <person name="Grube M."/>
            <person name="Sun H."/>
            <person name="Han J."/>
            <person name="Sharma A."/>
            <person name="Chiniquy J."/>
            <person name="Ngan C.Y."/>
            <person name="Lipzen A."/>
            <person name="Barry K."/>
            <person name="Grigoriev I.V."/>
            <person name="Gunde-Cimerman N."/>
        </authorList>
    </citation>
    <scope>NUCLEOTIDE SEQUENCE [LARGE SCALE GENOMIC DNA]</scope>
    <source>
        <strain evidence="3 4">EXF-150</strain>
    </source>
</reference>
<sequence>MTRQEAMSIRALLQVVVSLTLWHSGVTLVSGYQPIETSGSSTDGLYTRKVERSNMAYRLGIYLSKGMSYTIDCLKKHDERNREEQECYKPRKERPSANPGLLLLLEVQLLQCGYDRKESHWNYMRVYAAPARTRGNGGNFNITQAAGRRTAIVLGSALLCVHRVFLFLGGFLGGLTDPVEMALGFLNAGPGLTRGLSWVPKLEFGKHFMDLLSTRFPPDDTARRWTCAGKRPDETNPVMAAFCVSMVAIGPSMRMSERADRMSDVGHAETIEELSVEESDVGVVLDLAVGQRGTPTPRMLETHAPIRTSRLKDDSSRVGDYRS</sequence>
<dbReference type="GeneID" id="40749700"/>
<keyword evidence="2" id="KW-0732">Signal</keyword>
<feature type="region of interest" description="Disordered" evidence="1">
    <location>
        <begin position="293"/>
        <end position="323"/>
    </location>
</feature>
<dbReference type="RefSeq" id="XP_029755250.1">
    <property type="nucleotide sequence ID" value="XM_029907394.1"/>
</dbReference>
<evidence type="ECO:0000313" key="4">
    <source>
        <dbReference type="Proteomes" id="UP000030706"/>
    </source>
</evidence>
<evidence type="ECO:0000313" key="3">
    <source>
        <dbReference type="EMBL" id="KEQ79063.1"/>
    </source>
</evidence>
<name>A0A074X0Y3_AURPU</name>
<feature type="chain" id="PRO_5001703346" evidence="2">
    <location>
        <begin position="32"/>
        <end position="323"/>
    </location>
</feature>
<organism evidence="3 4">
    <name type="scientific">Aureobasidium pullulans EXF-150</name>
    <dbReference type="NCBI Taxonomy" id="1043002"/>
    <lineage>
        <taxon>Eukaryota</taxon>
        <taxon>Fungi</taxon>
        <taxon>Dikarya</taxon>
        <taxon>Ascomycota</taxon>
        <taxon>Pezizomycotina</taxon>
        <taxon>Dothideomycetes</taxon>
        <taxon>Dothideomycetidae</taxon>
        <taxon>Dothideales</taxon>
        <taxon>Saccotheciaceae</taxon>
        <taxon>Aureobasidium</taxon>
    </lineage>
</organism>
<accession>A0A074X0Y3</accession>
<feature type="signal peptide" evidence="2">
    <location>
        <begin position="1"/>
        <end position="31"/>
    </location>
</feature>